<dbReference type="GO" id="GO:0065002">
    <property type="term" value="P:intracellular protein transmembrane transport"/>
    <property type="evidence" value="ECO:0007669"/>
    <property type="project" value="TreeGrafter"/>
</dbReference>
<dbReference type="PANTHER" id="PTHR30371">
    <property type="entry name" value="SEC-INDEPENDENT PROTEIN TRANSLOCASE PROTEIN TATC"/>
    <property type="match status" value="1"/>
</dbReference>
<keyword evidence="5" id="KW-1003">Cell membrane</keyword>
<dbReference type="PRINTS" id="PR01840">
    <property type="entry name" value="TATCFAMILY"/>
</dbReference>
<evidence type="ECO:0000256" key="4">
    <source>
        <dbReference type="ARBA" id="ARBA00023136"/>
    </source>
</evidence>
<dbReference type="Pfam" id="PF00902">
    <property type="entry name" value="TatC"/>
    <property type="match status" value="1"/>
</dbReference>
<accession>Q58WQ2</accession>
<dbReference type="NCBIfam" id="TIGR00945">
    <property type="entry name" value="tatC"/>
    <property type="match status" value="1"/>
</dbReference>
<comment type="similarity">
    <text evidence="5">Belongs to the TatC family.</text>
</comment>
<dbReference type="EMBL" id="AY766186">
    <property type="protein sequence ID" value="AAX16424.1"/>
    <property type="molecule type" value="Genomic_DNA"/>
</dbReference>
<evidence type="ECO:0000256" key="3">
    <source>
        <dbReference type="ARBA" id="ARBA00022989"/>
    </source>
</evidence>
<dbReference type="GO" id="GO:0033281">
    <property type="term" value="C:TAT protein transport complex"/>
    <property type="evidence" value="ECO:0007669"/>
    <property type="project" value="UniProtKB-UniRule"/>
</dbReference>
<gene>
    <name evidence="5" type="primary">tatC</name>
</gene>
<evidence type="ECO:0000256" key="1">
    <source>
        <dbReference type="ARBA" id="ARBA00004141"/>
    </source>
</evidence>
<organism evidence="6">
    <name type="scientific">uncultured murine large bowel bacterium BAC 54B</name>
    <dbReference type="NCBI Taxonomy" id="314101"/>
    <lineage>
        <taxon>Bacteria</taxon>
        <taxon>environmental samples</taxon>
    </lineage>
</organism>
<dbReference type="InterPro" id="IPR002033">
    <property type="entry name" value="TatC"/>
</dbReference>
<feature type="transmembrane region" description="Helical" evidence="5">
    <location>
        <begin position="174"/>
        <end position="200"/>
    </location>
</feature>
<dbReference type="GO" id="GO:0043953">
    <property type="term" value="P:protein transport by the Tat complex"/>
    <property type="evidence" value="ECO:0007669"/>
    <property type="project" value="UniProtKB-UniRule"/>
</dbReference>
<protein>
    <recommendedName>
        <fullName evidence="5">Sec-independent protein translocase protein TatC</fullName>
    </recommendedName>
</protein>
<dbReference type="AlphaFoldDB" id="Q58WQ2"/>
<reference evidence="6" key="1">
    <citation type="journal article" date="2005" name="Appl. Environ. Microbiol.">
        <title>Construction, analysis, and beta-glucanase screening of a bacterial artificial chromosome library from the large-bowel microbiota of mice.</title>
        <authorList>
            <person name="Walter J."/>
            <person name="Mangold M."/>
            <person name="Tannock G.W."/>
        </authorList>
    </citation>
    <scope>NUCLEOTIDE SEQUENCE</scope>
</reference>
<comment type="function">
    <text evidence="5">Part of the twin-arginine translocation (Tat) system that transports large folded proteins containing a characteristic twin-arginine motif in their signal peptide across membranes.</text>
</comment>
<evidence type="ECO:0000256" key="2">
    <source>
        <dbReference type="ARBA" id="ARBA00022692"/>
    </source>
</evidence>
<evidence type="ECO:0000256" key="5">
    <source>
        <dbReference type="HAMAP-Rule" id="MF_00902"/>
    </source>
</evidence>
<feature type="transmembrane region" description="Helical" evidence="5">
    <location>
        <begin position="88"/>
        <end position="109"/>
    </location>
</feature>
<feature type="transmembrane region" description="Helical" evidence="5">
    <location>
        <begin position="20"/>
        <end position="38"/>
    </location>
</feature>
<keyword evidence="5" id="KW-0811">Translocation</keyword>
<comment type="subunit">
    <text evidence="5">Forms a complex with TatA.</text>
</comment>
<keyword evidence="4 5" id="KW-0472">Membrane</keyword>
<comment type="caution">
    <text evidence="5">Lacks conserved residue(s) required for the propagation of feature annotation.</text>
</comment>
<evidence type="ECO:0000313" key="6">
    <source>
        <dbReference type="EMBL" id="AAX16424.1"/>
    </source>
</evidence>
<proteinExistence type="inferred from homology"/>
<dbReference type="GO" id="GO:0009977">
    <property type="term" value="F:proton motive force dependent protein transmembrane transporter activity"/>
    <property type="evidence" value="ECO:0007669"/>
    <property type="project" value="TreeGrafter"/>
</dbReference>
<keyword evidence="5" id="KW-0653">Protein transport</keyword>
<dbReference type="HAMAP" id="MF_00902">
    <property type="entry name" value="TatC"/>
    <property type="match status" value="1"/>
</dbReference>
<sequence>MSKNSGTQSFWDHLDVLRSVLIRIIAVSAACGIVAFIFKEALFSVALAPKDNDFITYRMLQSLGSIFSAPEGDEFSVQLINTGLAQQFMIHMKTAMCAGVLCASPYILYEIFRFVSPALYDNERRYALNVSGAGYVMFMIGVGVSYYLIFPLTFRFLGTYQVASDVVNMISLESYMGTLVMMCLAMGVVFEMPALCWFFAKMGMLNSAFMQTYRKHAIVIILIAAAIITPTSDVMTLLAVSFPMWLLYEGSICIVKRIDRKRAKAATEQNLMFS</sequence>
<keyword evidence="2 5" id="KW-0812">Transmembrane</keyword>
<comment type="subcellular location">
    <subcellularLocation>
        <location evidence="5">Cell membrane</location>
        <topology evidence="5">Multi-pass membrane protein</topology>
    </subcellularLocation>
    <subcellularLocation>
        <location evidence="1">Membrane</location>
        <topology evidence="1">Multi-pass membrane protein</topology>
    </subcellularLocation>
</comment>
<keyword evidence="5" id="KW-0813">Transport</keyword>
<keyword evidence="3 5" id="KW-1133">Transmembrane helix</keyword>
<dbReference type="PANTHER" id="PTHR30371:SF0">
    <property type="entry name" value="SEC-INDEPENDENT PROTEIN TRANSLOCASE PROTEIN TATC, CHLOROPLASTIC-RELATED"/>
    <property type="match status" value="1"/>
</dbReference>
<feature type="transmembrane region" description="Helical" evidence="5">
    <location>
        <begin position="130"/>
        <end position="154"/>
    </location>
</feature>
<name>Q58WQ2_9BACT</name>